<dbReference type="InterPro" id="IPR020599">
    <property type="entry name" value="Transl_elong_fac_P/YeiP"/>
</dbReference>
<dbReference type="InterPro" id="IPR015365">
    <property type="entry name" value="Elong-fact-P_C"/>
</dbReference>
<dbReference type="AlphaFoldDB" id="A0A382RFZ4"/>
<name>A0A382RFZ4_9ZZZZ</name>
<evidence type="ECO:0000313" key="9">
    <source>
        <dbReference type="EMBL" id="SVC96310.1"/>
    </source>
</evidence>
<dbReference type="PANTHER" id="PTHR30053:SF14">
    <property type="entry name" value="TRANSLATION ELONGATION FACTOR KOW-LIKE DOMAIN-CONTAINING PROTEIN"/>
    <property type="match status" value="1"/>
</dbReference>
<comment type="pathway">
    <text evidence="2">Protein biosynthesis; polypeptide chain elongation.</text>
</comment>
<dbReference type="NCBIfam" id="TIGR00038">
    <property type="entry name" value="efp"/>
    <property type="match status" value="1"/>
</dbReference>
<dbReference type="SMART" id="SM01185">
    <property type="entry name" value="EFP"/>
    <property type="match status" value="1"/>
</dbReference>
<dbReference type="FunFam" id="2.40.50.140:FF:000004">
    <property type="entry name" value="Elongation factor P"/>
    <property type="match status" value="1"/>
</dbReference>
<evidence type="ECO:0000256" key="2">
    <source>
        <dbReference type="ARBA" id="ARBA00004815"/>
    </source>
</evidence>
<dbReference type="InterPro" id="IPR014722">
    <property type="entry name" value="Rib_uL2_dom2"/>
</dbReference>
<dbReference type="FunFam" id="2.40.50.140:FF:000009">
    <property type="entry name" value="Elongation factor P"/>
    <property type="match status" value="1"/>
</dbReference>
<feature type="domain" description="Elongation factor P C-terminal" evidence="7">
    <location>
        <begin position="130"/>
        <end position="185"/>
    </location>
</feature>
<dbReference type="GO" id="GO:0043043">
    <property type="term" value="P:peptide biosynthetic process"/>
    <property type="evidence" value="ECO:0007669"/>
    <property type="project" value="InterPro"/>
</dbReference>
<dbReference type="InterPro" id="IPR013185">
    <property type="entry name" value="Transl_elong_KOW-like"/>
</dbReference>
<evidence type="ECO:0000256" key="1">
    <source>
        <dbReference type="ARBA" id="ARBA00004496"/>
    </source>
</evidence>
<dbReference type="InterPro" id="IPR012340">
    <property type="entry name" value="NA-bd_OB-fold"/>
</dbReference>
<dbReference type="HAMAP" id="MF_00141">
    <property type="entry name" value="EF_P"/>
    <property type="match status" value="1"/>
</dbReference>
<dbReference type="PIRSF" id="PIRSF005901">
    <property type="entry name" value="EF-P"/>
    <property type="match status" value="1"/>
</dbReference>
<dbReference type="FunFam" id="2.30.30.30:FF:000003">
    <property type="entry name" value="Elongation factor P"/>
    <property type="match status" value="1"/>
</dbReference>
<evidence type="ECO:0000256" key="4">
    <source>
        <dbReference type="ARBA" id="ARBA00022490"/>
    </source>
</evidence>
<dbReference type="InterPro" id="IPR011768">
    <property type="entry name" value="Transl_elongation_fac_P"/>
</dbReference>
<dbReference type="Pfam" id="PF09285">
    <property type="entry name" value="Elong-fact-P_C"/>
    <property type="match status" value="1"/>
</dbReference>
<keyword evidence="5" id="KW-0251">Elongation factor</keyword>
<dbReference type="SUPFAM" id="SSF50104">
    <property type="entry name" value="Translation proteins SH3-like domain"/>
    <property type="match status" value="1"/>
</dbReference>
<comment type="subcellular location">
    <subcellularLocation>
        <location evidence="1">Cytoplasm</location>
    </subcellularLocation>
</comment>
<dbReference type="Gene3D" id="2.40.50.140">
    <property type="entry name" value="Nucleic acid-binding proteins"/>
    <property type="match status" value="2"/>
</dbReference>
<dbReference type="GO" id="GO:0005829">
    <property type="term" value="C:cytosol"/>
    <property type="evidence" value="ECO:0007669"/>
    <property type="project" value="UniProtKB-ARBA"/>
</dbReference>
<evidence type="ECO:0000259" key="8">
    <source>
        <dbReference type="SMART" id="SM01185"/>
    </source>
</evidence>
<protein>
    <recommendedName>
        <fullName evidence="10">Translation elongation factor P/YeiP central domain-containing protein</fullName>
    </recommendedName>
</protein>
<dbReference type="InterPro" id="IPR013852">
    <property type="entry name" value="Transl_elong_P/YeiP_CS"/>
</dbReference>
<dbReference type="Pfam" id="PF01132">
    <property type="entry name" value="EFP"/>
    <property type="match status" value="1"/>
</dbReference>
<accession>A0A382RFZ4</accession>
<evidence type="ECO:0000256" key="6">
    <source>
        <dbReference type="ARBA" id="ARBA00022917"/>
    </source>
</evidence>
<comment type="similarity">
    <text evidence="3">Belongs to the elongation factor P family.</text>
</comment>
<dbReference type="CDD" id="cd04470">
    <property type="entry name" value="S1_EF-P_repeat_1"/>
    <property type="match status" value="1"/>
</dbReference>
<dbReference type="InterPro" id="IPR008991">
    <property type="entry name" value="Translation_prot_SH3-like_sf"/>
</dbReference>
<dbReference type="EMBL" id="UINC01121269">
    <property type="protein sequence ID" value="SVC96310.1"/>
    <property type="molecule type" value="Genomic_DNA"/>
</dbReference>
<dbReference type="UniPathway" id="UPA00345"/>
<organism evidence="9">
    <name type="scientific">marine metagenome</name>
    <dbReference type="NCBI Taxonomy" id="408172"/>
    <lineage>
        <taxon>unclassified sequences</taxon>
        <taxon>metagenomes</taxon>
        <taxon>ecological metagenomes</taxon>
    </lineage>
</organism>
<feature type="domain" description="Translation elongation factor P/YeiP central" evidence="8">
    <location>
        <begin position="68"/>
        <end position="122"/>
    </location>
</feature>
<gene>
    <name evidence="9" type="ORF">METZ01_LOCUS349164</name>
</gene>
<dbReference type="PROSITE" id="PS01275">
    <property type="entry name" value="EFP"/>
    <property type="match status" value="1"/>
</dbReference>
<dbReference type="InterPro" id="IPR001059">
    <property type="entry name" value="Transl_elong_P/YeiP_cen"/>
</dbReference>
<sequence>MKISASDARIGNLIEYQGKLWRILKKEHVKPGKGGAFAQLEMKALKDGTKLNERFRSDDKLEKAHVEPRKMQYLYPDGEQFVFMDLETYEQIPLEQDLIGNQSGYLQANLEVQLNFYNENPIGMELPTAVSLEVVDTESAVKGQTASGSGKPAILETGLRVTVPSFINIGDCIRINTDTGEYLERA</sequence>
<dbReference type="CDD" id="cd05794">
    <property type="entry name" value="S1_EF-P_repeat_2"/>
    <property type="match status" value="1"/>
</dbReference>
<evidence type="ECO:0000259" key="7">
    <source>
        <dbReference type="SMART" id="SM00841"/>
    </source>
</evidence>
<evidence type="ECO:0000256" key="3">
    <source>
        <dbReference type="ARBA" id="ARBA00009479"/>
    </source>
</evidence>
<proteinExistence type="inferred from homology"/>
<evidence type="ECO:0008006" key="10">
    <source>
        <dbReference type="Google" id="ProtNLM"/>
    </source>
</evidence>
<dbReference type="SMART" id="SM00841">
    <property type="entry name" value="Elong-fact-P_C"/>
    <property type="match status" value="1"/>
</dbReference>
<dbReference type="PANTHER" id="PTHR30053">
    <property type="entry name" value="ELONGATION FACTOR P"/>
    <property type="match status" value="1"/>
</dbReference>
<keyword evidence="4" id="KW-0963">Cytoplasm</keyword>
<dbReference type="SUPFAM" id="SSF50249">
    <property type="entry name" value="Nucleic acid-binding proteins"/>
    <property type="match status" value="2"/>
</dbReference>
<dbReference type="Gene3D" id="2.30.30.30">
    <property type="match status" value="1"/>
</dbReference>
<reference evidence="9" key="1">
    <citation type="submission" date="2018-05" db="EMBL/GenBank/DDBJ databases">
        <authorList>
            <person name="Lanie J.A."/>
            <person name="Ng W.-L."/>
            <person name="Kazmierczak K.M."/>
            <person name="Andrzejewski T.M."/>
            <person name="Davidsen T.M."/>
            <person name="Wayne K.J."/>
            <person name="Tettelin H."/>
            <person name="Glass J.I."/>
            <person name="Rusch D."/>
            <person name="Podicherti R."/>
            <person name="Tsui H.-C.T."/>
            <person name="Winkler M.E."/>
        </authorList>
    </citation>
    <scope>NUCLEOTIDE SEQUENCE</scope>
</reference>
<evidence type="ECO:0000256" key="5">
    <source>
        <dbReference type="ARBA" id="ARBA00022768"/>
    </source>
</evidence>
<keyword evidence="6" id="KW-0648">Protein biosynthesis</keyword>
<dbReference type="GO" id="GO:0003746">
    <property type="term" value="F:translation elongation factor activity"/>
    <property type="evidence" value="ECO:0007669"/>
    <property type="project" value="UniProtKB-KW"/>
</dbReference>
<dbReference type="Pfam" id="PF08207">
    <property type="entry name" value="EFP_N"/>
    <property type="match status" value="1"/>
</dbReference>
<dbReference type="NCBIfam" id="NF001810">
    <property type="entry name" value="PRK00529.1"/>
    <property type="match status" value="1"/>
</dbReference>